<comment type="caution">
    <text evidence="2">The sequence shown here is derived from an EMBL/GenBank/DDBJ whole genome shotgun (WGS) entry which is preliminary data.</text>
</comment>
<sequence length="188" mass="20644">MSKPKNWPSSLPYLKSPHHSQDLSAAQVGALGTKPPAMPVIRASQMLVPSPHVKIQQIRDAAHPADGQYGLFAAQNLKPGTFILPYLGRVHGGAASSSRAESDYDLWLDREADVAVDAAFEGNEGRFVNDYRGVKERANAEFGTAWCEGWQQVCVAFWVLGGKNSKGIRKGEEILVSYGKGFWDERRC</sequence>
<reference evidence="2 3" key="1">
    <citation type="journal article" date="2020" name="Genome Biol. Evol.">
        <title>A new high-quality draft genome assembly of the Chinese cordyceps Ophiocordyceps sinensis.</title>
        <authorList>
            <person name="Shu R."/>
            <person name="Zhang J."/>
            <person name="Meng Q."/>
            <person name="Zhang H."/>
            <person name="Zhou G."/>
            <person name="Li M."/>
            <person name="Wu P."/>
            <person name="Zhao Y."/>
            <person name="Chen C."/>
            <person name="Qin Q."/>
        </authorList>
    </citation>
    <scope>NUCLEOTIDE SEQUENCE [LARGE SCALE GENOMIC DNA]</scope>
    <source>
        <strain evidence="2 3">IOZ07</strain>
    </source>
</reference>
<dbReference type="OrthoDB" id="5792673at2759"/>
<accession>A0A8H4LS32</accession>
<dbReference type="EMBL" id="JAAVMX010000009">
    <property type="protein sequence ID" value="KAF4504648.1"/>
    <property type="molecule type" value="Genomic_DNA"/>
</dbReference>
<gene>
    <name evidence="2" type="ORF">G6O67_008073</name>
</gene>
<dbReference type="SUPFAM" id="SSF82199">
    <property type="entry name" value="SET domain"/>
    <property type="match status" value="1"/>
</dbReference>
<dbReference type="PROSITE" id="PS50280">
    <property type="entry name" value="SET"/>
    <property type="match status" value="1"/>
</dbReference>
<name>A0A8H4LS32_9HYPO</name>
<protein>
    <recommendedName>
        <fullName evidence="1">SET domain-containing protein</fullName>
    </recommendedName>
</protein>
<dbReference type="InterPro" id="IPR046341">
    <property type="entry name" value="SET_dom_sf"/>
</dbReference>
<evidence type="ECO:0000313" key="2">
    <source>
        <dbReference type="EMBL" id="KAF4504648.1"/>
    </source>
</evidence>
<feature type="domain" description="SET" evidence="1">
    <location>
        <begin position="53"/>
        <end position="179"/>
    </location>
</feature>
<dbReference type="Pfam" id="PF00856">
    <property type="entry name" value="SET"/>
    <property type="match status" value="1"/>
</dbReference>
<dbReference type="Gene3D" id="2.170.270.10">
    <property type="entry name" value="SET domain"/>
    <property type="match status" value="1"/>
</dbReference>
<dbReference type="Proteomes" id="UP000557566">
    <property type="component" value="Unassembled WGS sequence"/>
</dbReference>
<dbReference type="AlphaFoldDB" id="A0A8H4LS32"/>
<evidence type="ECO:0000313" key="3">
    <source>
        <dbReference type="Proteomes" id="UP000557566"/>
    </source>
</evidence>
<keyword evidence="3" id="KW-1185">Reference proteome</keyword>
<evidence type="ECO:0000259" key="1">
    <source>
        <dbReference type="PROSITE" id="PS50280"/>
    </source>
</evidence>
<dbReference type="InterPro" id="IPR001214">
    <property type="entry name" value="SET_dom"/>
</dbReference>
<organism evidence="2 3">
    <name type="scientific">Ophiocordyceps sinensis</name>
    <dbReference type="NCBI Taxonomy" id="72228"/>
    <lineage>
        <taxon>Eukaryota</taxon>
        <taxon>Fungi</taxon>
        <taxon>Dikarya</taxon>
        <taxon>Ascomycota</taxon>
        <taxon>Pezizomycotina</taxon>
        <taxon>Sordariomycetes</taxon>
        <taxon>Hypocreomycetidae</taxon>
        <taxon>Hypocreales</taxon>
        <taxon>Ophiocordycipitaceae</taxon>
        <taxon>Ophiocordyceps</taxon>
    </lineage>
</organism>
<proteinExistence type="predicted"/>